<evidence type="ECO:0000256" key="4">
    <source>
        <dbReference type="ARBA" id="ARBA00022475"/>
    </source>
</evidence>
<dbReference type="EMBL" id="JBAFUR010000004">
    <property type="protein sequence ID" value="MFG1253781.1"/>
    <property type="molecule type" value="Genomic_DNA"/>
</dbReference>
<organism evidence="13 14">
    <name type="scientific">Xanthobacter aminoxidans</name>
    <dbReference type="NCBI Taxonomy" id="186280"/>
    <lineage>
        <taxon>Bacteria</taxon>
        <taxon>Pseudomonadati</taxon>
        <taxon>Pseudomonadota</taxon>
        <taxon>Alphaproteobacteria</taxon>
        <taxon>Hyphomicrobiales</taxon>
        <taxon>Xanthobacteraceae</taxon>
        <taxon>Xanthobacter</taxon>
    </lineage>
</organism>
<feature type="domain" description="ABC transporter" evidence="12">
    <location>
        <begin position="614"/>
        <end position="839"/>
    </location>
</feature>
<dbReference type="SMART" id="SM00382">
    <property type="entry name" value="AAA"/>
    <property type="match status" value="2"/>
</dbReference>
<reference evidence="13 14" key="1">
    <citation type="submission" date="2024-02" db="EMBL/GenBank/DDBJ databases">
        <title>Expansion and revision of Xanthobacter and proposal of Roseixanthobacter gen. nov.</title>
        <authorList>
            <person name="Soltysiak M.P.M."/>
            <person name="Jalihal A."/>
            <person name="Ory A."/>
            <person name="Chrisophersen C."/>
            <person name="Lee A.D."/>
            <person name="Boulton J."/>
            <person name="Springer M."/>
        </authorList>
    </citation>
    <scope>NUCLEOTIDE SEQUENCE [LARGE SCALE GENOMIC DNA]</scope>
    <source>
        <strain evidence="13 14">CB5</strain>
    </source>
</reference>
<evidence type="ECO:0000259" key="12">
    <source>
        <dbReference type="PROSITE" id="PS50893"/>
    </source>
</evidence>
<protein>
    <submittedName>
        <fullName evidence="13">ATP-binding cassette domain-containing protein</fullName>
    </submittedName>
</protein>
<dbReference type="InterPro" id="IPR027417">
    <property type="entry name" value="P-loop_NTPase"/>
</dbReference>
<dbReference type="InterPro" id="IPR052156">
    <property type="entry name" value="BCAA_Transport_ATP-bd_LivF"/>
</dbReference>
<feature type="transmembrane region" description="Helical" evidence="11">
    <location>
        <begin position="113"/>
        <end position="134"/>
    </location>
</feature>
<keyword evidence="10 11" id="KW-0472">Membrane</keyword>
<dbReference type="RefSeq" id="WP_394009728.1">
    <property type="nucleotide sequence ID" value="NZ_JBAFUR010000004.1"/>
</dbReference>
<proteinExistence type="inferred from homology"/>
<dbReference type="SUPFAM" id="SSF52540">
    <property type="entry name" value="P-loop containing nucleoside triphosphate hydrolases"/>
    <property type="match status" value="2"/>
</dbReference>
<keyword evidence="9 11" id="KW-1133">Transmembrane helix</keyword>
<dbReference type="InterPro" id="IPR043428">
    <property type="entry name" value="LivM-like"/>
</dbReference>
<dbReference type="CDD" id="cd03224">
    <property type="entry name" value="ABC_TM1139_LivF_branched"/>
    <property type="match status" value="1"/>
</dbReference>
<evidence type="ECO:0000256" key="10">
    <source>
        <dbReference type="ARBA" id="ARBA00023136"/>
    </source>
</evidence>
<evidence type="ECO:0000256" key="5">
    <source>
        <dbReference type="ARBA" id="ARBA00022692"/>
    </source>
</evidence>
<evidence type="ECO:0000313" key="14">
    <source>
        <dbReference type="Proteomes" id="UP001604043"/>
    </source>
</evidence>
<dbReference type="PANTHER" id="PTHR43820">
    <property type="entry name" value="HIGH-AFFINITY BRANCHED-CHAIN AMINO ACID TRANSPORT ATP-BINDING PROTEIN LIVF"/>
    <property type="match status" value="1"/>
</dbReference>
<evidence type="ECO:0000256" key="2">
    <source>
        <dbReference type="ARBA" id="ARBA00005417"/>
    </source>
</evidence>
<feature type="transmembrane region" description="Helical" evidence="11">
    <location>
        <begin position="197"/>
        <end position="224"/>
    </location>
</feature>
<keyword evidence="14" id="KW-1185">Reference proteome</keyword>
<comment type="similarity">
    <text evidence="2">Belongs to the ABC transporter superfamily.</text>
</comment>
<feature type="transmembrane region" description="Helical" evidence="11">
    <location>
        <begin position="280"/>
        <end position="302"/>
    </location>
</feature>
<feature type="transmembrane region" description="Helical" evidence="11">
    <location>
        <begin position="154"/>
        <end position="176"/>
    </location>
</feature>
<dbReference type="InterPro" id="IPR032823">
    <property type="entry name" value="BCA_ABC_TP_C"/>
</dbReference>
<dbReference type="CDD" id="cd06581">
    <property type="entry name" value="TM_PBP1_LivM_like"/>
    <property type="match status" value="1"/>
</dbReference>
<accession>A0ABW6ZIY5</accession>
<dbReference type="Pfam" id="PF02653">
    <property type="entry name" value="BPD_transp_2"/>
    <property type="match status" value="1"/>
</dbReference>
<feature type="transmembrane region" description="Helical" evidence="11">
    <location>
        <begin position="12"/>
        <end position="33"/>
    </location>
</feature>
<dbReference type="InterPro" id="IPR001851">
    <property type="entry name" value="ABC_transp_permease"/>
</dbReference>
<keyword evidence="4" id="KW-1003">Cell membrane</keyword>
<evidence type="ECO:0000256" key="3">
    <source>
        <dbReference type="ARBA" id="ARBA00022448"/>
    </source>
</evidence>
<evidence type="ECO:0000256" key="7">
    <source>
        <dbReference type="ARBA" id="ARBA00022840"/>
    </source>
</evidence>
<dbReference type="PROSITE" id="PS00211">
    <property type="entry name" value="ABC_TRANSPORTER_1"/>
    <property type="match status" value="1"/>
</dbReference>
<dbReference type="InterPro" id="IPR003593">
    <property type="entry name" value="AAA+_ATPase"/>
</dbReference>
<dbReference type="CDD" id="cd03219">
    <property type="entry name" value="ABC_Mj1267_LivG_branched"/>
    <property type="match status" value="1"/>
</dbReference>
<feature type="transmembrane region" description="Helical" evidence="11">
    <location>
        <begin position="88"/>
        <end position="108"/>
    </location>
</feature>
<dbReference type="Pfam" id="PF12399">
    <property type="entry name" value="BCA_ABC_TP_C"/>
    <property type="match status" value="1"/>
</dbReference>
<feature type="transmembrane region" description="Helical" evidence="11">
    <location>
        <begin position="244"/>
        <end position="268"/>
    </location>
</feature>
<dbReference type="InterPro" id="IPR017871">
    <property type="entry name" value="ABC_transporter-like_CS"/>
</dbReference>
<comment type="caution">
    <text evidence="13">The sequence shown here is derived from an EMBL/GenBank/DDBJ whole genome shotgun (WGS) entry which is preliminary data.</text>
</comment>
<dbReference type="GO" id="GO:0005524">
    <property type="term" value="F:ATP binding"/>
    <property type="evidence" value="ECO:0007669"/>
    <property type="project" value="UniProtKB-KW"/>
</dbReference>
<dbReference type="Pfam" id="PF00005">
    <property type="entry name" value="ABC_tran"/>
    <property type="match status" value="2"/>
</dbReference>
<name>A0ABW6ZIY5_9HYPH</name>
<dbReference type="InterPro" id="IPR003439">
    <property type="entry name" value="ABC_transporter-like_ATP-bd"/>
</dbReference>
<dbReference type="Gene3D" id="3.40.50.300">
    <property type="entry name" value="P-loop containing nucleotide triphosphate hydrolases"/>
    <property type="match status" value="2"/>
</dbReference>
<evidence type="ECO:0000256" key="1">
    <source>
        <dbReference type="ARBA" id="ARBA00004651"/>
    </source>
</evidence>
<evidence type="ECO:0000256" key="6">
    <source>
        <dbReference type="ARBA" id="ARBA00022741"/>
    </source>
</evidence>
<evidence type="ECO:0000256" key="8">
    <source>
        <dbReference type="ARBA" id="ARBA00022970"/>
    </source>
</evidence>
<evidence type="ECO:0000313" key="13">
    <source>
        <dbReference type="EMBL" id="MFG1253781.1"/>
    </source>
</evidence>
<gene>
    <name evidence="13" type="ORF">V5F30_16335</name>
</gene>
<dbReference type="PROSITE" id="PS50893">
    <property type="entry name" value="ABC_TRANSPORTER_2"/>
    <property type="match status" value="2"/>
</dbReference>
<sequence>MKPLLRALTSPVAIAGVTLVALTGLAVLTGAAINHVTQIAIYALYAVGVNVLIGYLGLVPFGASLFFGCASYAVALTLGRVLGNEILALAWAILFSLLLSAVLGAIILRRKGLYFSLITLACSQVAFEIAFKWTEMTGGENGIQNVPRPLFPDAVAFHWFTLVVVVLGLAVLWQLAHTPFGRLMQAVRDNEQRTTMLGYNTFVIRWIGFCISGMAVGAAGGLLAMMLQGAYADNMSWQRAGDPVLMAALGGVHHFLGPIWGAITFLILENELSVITENWWLIFAPIIIMFALLSPEGMAGIVQRLRRREGWALTRKGIPPRPAVIRPYVSALAGRGAASSEPVLSVRGLSKKFGSIVTQADISLDVHANQLHSIIGPNGAGKTTFFNILTGLIRPDDGRILFEGADITTLKPHQRAQRGIARSFQILSVFPHLTVFENVRIAVARSRGFWHGWWRDAYRDDETNMKVWSALAAVGLADRAADLSSELSHGENRLLEIAITLAGNASVLLLDEPLAGLAETDRKVVSDLIVRLSRSHTVMLIEHDIDRVLSLSDRITVLHQGRLIADGKPQVVARNPEVISAYMGKAKGDAGTERESVRPQARAEAPAAAKPVLLSFKDVCAGYGGGTVLEGLDLEVRESEVVALLGRNGVGKTTALRTMMGAIHAHEGRVTFAGEDITALRADRINRMGISIVPEGRRLFPNLTVQENLALAARAGGAGLDEVCDLFPKLRILMRNKAENLSGGERQMVAIARALMVPSRLILLDEPYEGLAPAVVQEVKEAVLKLTTRASLVIVEHHAEEVLAMADRAYVLVNGQVAFAGAAQTLAHDIALQDRLLGIAAA</sequence>
<keyword evidence="6" id="KW-0547">Nucleotide-binding</keyword>
<keyword evidence="8" id="KW-0029">Amino-acid transport</keyword>
<dbReference type="PANTHER" id="PTHR43820:SF4">
    <property type="entry name" value="HIGH-AFFINITY BRANCHED-CHAIN AMINO ACID TRANSPORT ATP-BINDING PROTEIN LIVF"/>
    <property type="match status" value="1"/>
</dbReference>
<keyword evidence="7 13" id="KW-0067">ATP-binding</keyword>
<comment type="subcellular location">
    <subcellularLocation>
        <location evidence="1">Cell membrane</location>
        <topology evidence="1">Multi-pass membrane protein</topology>
    </subcellularLocation>
</comment>
<evidence type="ECO:0000256" key="9">
    <source>
        <dbReference type="ARBA" id="ARBA00022989"/>
    </source>
</evidence>
<dbReference type="Proteomes" id="UP001604043">
    <property type="component" value="Unassembled WGS sequence"/>
</dbReference>
<keyword evidence="5 11" id="KW-0812">Transmembrane</keyword>
<feature type="transmembrane region" description="Helical" evidence="11">
    <location>
        <begin position="39"/>
        <end position="58"/>
    </location>
</feature>
<keyword evidence="3" id="KW-0813">Transport</keyword>
<evidence type="ECO:0000256" key="11">
    <source>
        <dbReference type="SAM" id="Phobius"/>
    </source>
</evidence>
<feature type="domain" description="ABC transporter" evidence="12">
    <location>
        <begin position="344"/>
        <end position="585"/>
    </location>
</feature>